<dbReference type="Proteomes" id="UP000494119">
    <property type="component" value="Unassembled WGS sequence"/>
</dbReference>
<protein>
    <submittedName>
        <fullName evidence="1">Uncharacterized protein</fullName>
    </submittedName>
</protein>
<gene>
    <name evidence="1" type="ORF">LMG28688_04965</name>
</gene>
<name>A0A6J5GID3_9BURK</name>
<evidence type="ECO:0000313" key="2">
    <source>
        <dbReference type="Proteomes" id="UP000494119"/>
    </source>
</evidence>
<proteinExistence type="predicted"/>
<dbReference type="RefSeq" id="WP_175197028.1">
    <property type="nucleotide sequence ID" value="NZ_CADIKL010000030.1"/>
</dbReference>
<accession>A0A6J5GID3</accession>
<evidence type="ECO:0000313" key="1">
    <source>
        <dbReference type="EMBL" id="CAB3799632.1"/>
    </source>
</evidence>
<dbReference type="AlphaFoldDB" id="A0A6J5GID3"/>
<sequence length="117" mass="13098">MNGFRRSRHVPRTDMDALFREVIARGPEAALPQNLPDKWLRAIVRDARKAAISGDRDLARSAMVLAFTLADATVDKAVLDERLPDCLASYQLALIEELIGRQTGIFPRQYSLSDIFA</sequence>
<organism evidence="1 2">
    <name type="scientific">Paraburkholderia caffeinitolerans</name>
    <dbReference type="NCBI Taxonomy" id="1723730"/>
    <lineage>
        <taxon>Bacteria</taxon>
        <taxon>Pseudomonadati</taxon>
        <taxon>Pseudomonadota</taxon>
        <taxon>Betaproteobacteria</taxon>
        <taxon>Burkholderiales</taxon>
        <taxon>Burkholderiaceae</taxon>
        <taxon>Paraburkholderia</taxon>
    </lineage>
</organism>
<keyword evidence="2" id="KW-1185">Reference proteome</keyword>
<dbReference type="EMBL" id="CADIKL010000030">
    <property type="protein sequence ID" value="CAB3799632.1"/>
    <property type="molecule type" value="Genomic_DNA"/>
</dbReference>
<reference evidence="1 2" key="1">
    <citation type="submission" date="2020-04" db="EMBL/GenBank/DDBJ databases">
        <authorList>
            <person name="De Canck E."/>
        </authorList>
    </citation>
    <scope>NUCLEOTIDE SEQUENCE [LARGE SCALE GENOMIC DNA]</scope>
    <source>
        <strain evidence="1 2">LMG 28688</strain>
    </source>
</reference>